<accession>A0ABS7Z9S2</accession>
<proteinExistence type="predicted"/>
<reference evidence="1" key="1">
    <citation type="submission" date="2020-10" db="EMBL/GenBank/DDBJ databases">
        <authorList>
            <person name="Lu T."/>
            <person name="Wang Q."/>
            <person name="Han X."/>
        </authorList>
    </citation>
    <scope>NUCLEOTIDE SEQUENCE</scope>
    <source>
        <strain evidence="1">WQ 366</strain>
    </source>
</reference>
<keyword evidence="2" id="KW-1185">Reference proteome</keyword>
<sequence length="365" mass="42807">MLKYIVIAYLGMVSCSVKEQLPNPSLTSNDSVNTAGKYPVKTNYVSDLVLLYQGGTHRLDYTEEELTPYISLMYQGKRNWLYDGFLFIEFKDNRGSMYAEGYGGKPAGKNEWMWLLARNFEKGKGVSALNNALGKLYKRKEIPKRDRKVVLTLPEPIKDFENWGLADSKKLNFKNNADRIAACKWYIDYVLAVWKKQNFNNVTLDGFYWVAETQKNSDNILFEIGNYIRSKGLKFYWIPYMYALGAETWKEAGFDIAYQQPNYFFKLDRPKTLFAKAIDNSNRYQMGLEMEFDDKITDPEYRKRFYDYIEAFQNAKSWDTKPIAYYEGGGAWLRMFKSTDPEVRKAYDDLVEIIIKRQTKEDLNY</sequence>
<protein>
    <submittedName>
        <fullName evidence="1">DUF4855 domain-containing protein</fullName>
    </submittedName>
</protein>
<evidence type="ECO:0000313" key="1">
    <source>
        <dbReference type="EMBL" id="MCA5005459.1"/>
    </source>
</evidence>
<dbReference type="Proteomes" id="UP001165302">
    <property type="component" value="Unassembled WGS sequence"/>
</dbReference>
<evidence type="ECO:0000313" key="2">
    <source>
        <dbReference type="Proteomes" id="UP001165302"/>
    </source>
</evidence>
<organism evidence="1 2">
    <name type="scientific">Sphingobacterium bovistauri</name>
    <dbReference type="NCBI Taxonomy" id="2781959"/>
    <lineage>
        <taxon>Bacteria</taxon>
        <taxon>Pseudomonadati</taxon>
        <taxon>Bacteroidota</taxon>
        <taxon>Sphingobacteriia</taxon>
        <taxon>Sphingobacteriales</taxon>
        <taxon>Sphingobacteriaceae</taxon>
        <taxon>Sphingobacterium</taxon>
    </lineage>
</organism>
<dbReference type="EMBL" id="JADEYP010000016">
    <property type="protein sequence ID" value="MCA5005459.1"/>
    <property type="molecule type" value="Genomic_DNA"/>
</dbReference>
<dbReference type="PROSITE" id="PS51257">
    <property type="entry name" value="PROKAR_LIPOPROTEIN"/>
    <property type="match status" value="1"/>
</dbReference>
<gene>
    <name evidence="1" type="ORF">IPZ78_09870</name>
</gene>
<dbReference type="InterPro" id="IPR032329">
    <property type="entry name" value="DUF4855"/>
</dbReference>
<dbReference type="RefSeq" id="WP_225553210.1">
    <property type="nucleotide sequence ID" value="NZ_JADEYP010000016.1"/>
</dbReference>
<comment type="caution">
    <text evidence="1">The sequence shown here is derived from an EMBL/GenBank/DDBJ whole genome shotgun (WGS) entry which is preliminary data.</text>
</comment>
<name>A0ABS7Z9S2_9SPHI</name>
<dbReference type="Pfam" id="PF16147">
    <property type="entry name" value="DUF4855"/>
    <property type="match status" value="1"/>
</dbReference>